<keyword evidence="4" id="KW-0677">Repeat</keyword>
<keyword evidence="3" id="KW-0479">Metal-binding</keyword>
<dbReference type="NCBIfam" id="NF007013">
    <property type="entry name" value="PRK09477.1"/>
    <property type="match status" value="1"/>
</dbReference>
<evidence type="ECO:0000256" key="7">
    <source>
        <dbReference type="ARBA" id="ARBA00023014"/>
    </source>
</evidence>
<dbReference type="SUPFAM" id="SSF54862">
    <property type="entry name" value="4Fe-4S ferredoxins"/>
    <property type="match status" value="1"/>
</dbReference>
<evidence type="ECO:0000259" key="9">
    <source>
        <dbReference type="PROSITE" id="PS51379"/>
    </source>
</evidence>
<keyword evidence="6" id="KW-0408">Iron</keyword>
<dbReference type="EMBL" id="JABBXH010000001">
    <property type="protein sequence ID" value="NMP30611.1"/>
    <property type="molecule type" value="Genomic_DNA"/>
</dbReference>
<organism evidence="10 11">
    <name type="scientific">Thalassotalea algicola</name>
    <dbReference type="NCBI Taxonomy" id="2716224"/>
    <lineage>
        <taxon>Bacteria</taxon>
        <taxon>Pseudomonadati</taxon>
        <taxon>Pseudomonadota</taxon>
        <taxon>Gammaproteobacteria</taxon>
        <taxon>Alteromonadales</taxon>
        <taxon>Colwelliaceae</taxon>
        <taxon>Thalassotalea</taxon>
    </lineage>
</organism>
<gene>
    <name evidence="10" type="primary">napH</name>
    <name evidence="10" type="ORF">HII17_03465</name>
</gene>
<sequence length="281" mass="30983">MKQAIGSAAQQEHGMWYAHRFLILRRLSQSLIILLFLLGPVFGIWIMRGNLASSTVFDTVPLSDPYVFAQLLFAGHIPEANAIIGVSIVLAFYFFVGGRAYCSWVCPINMVTDLAAWLRRKLGINAHTNIPKRLRLVILAATLLVPLVISIVVWELINPVSMINRAIVFGIGYGWLVLVAIFLLDFAVVRNGWCGHICPMGAFYGLIGKVRLTKVTAVNREQCNNCGDCYMVCPEPQVLKPPLKDAKEGVSPVINDSDCTNCGRCIDVCAPDVFKITISSN</sequence>
<keyword evidence="8" id="KW-0472">Membrane</keyword>
<feature type="transmembrane region" description="Helical" evidence="8">
    <location>
        <begin position="30"/>
        <end position="47"/>
    </location>
</feature>
<evidence type="ECO:0000313" key="10">
    <source>
        <dbReference type="EMBL" id="NMP30611.1"/>
    </source>
</evidence>
<keyword evidence="5" id="KW-0249">Electron transport</keyword>
<dbReference type="PROSITE" id="PS51379">
    <property type="entry name" value="4FE4S_FER_2"/>
    <property type="match status" value="2"/>
</dbReference>
<dbReference type="PANTHER" id="PTHR30176">
    <property type="entry name" value="FERREDOXIN-TYPE PROTEIN NAPH"/>
    <property type="match status" value="1"/>
</dbReference>
<proteinExistence type="predicted"/>
<keyword evidence="8" id="KW-1133">Transmembrane helix</keyword>
<evidence type="ECO:0000256" key="5">
    <source>
        <dbReference type="ARBA" id="ARBA00022982"/>
    </source>
</evidence>
<protein>
    <submittedName>
        <fullName evidence="10">Quinol dehydrogenase ferredoxin subunit NapH</fullName>
    </submittedName>
</protein>
<feature type="transmembrane region" description="Helical" evidence="8">
    <location>
        <begin position="136"/>
        <end position="157"/>
    </location>
</feature>
<dbReference type="PANTHER" id="PTHR30176:SF3">
    <property type="entry name" value="FERREDOXIN-TYPE PROTEIN NAPH"/>
    <property type="match status" value="1"/>
</dbReference>
<dbReference type="Proteomes" id="UP000568664">
    <property type="component" value="Unassembled WGS sequence"/>
</dbReference>
<dbReference type="AlphaFoldDB" id="A0A7Y0LA22"/>
<dbReference type="InterPro" id="IPR017896">
    <property type="entry name" value="4Fe4S_Fe-S-bd"/>
</dbReference>
<dbReference type="GO" id="GO:0005886">
    <property type="term" value="C:plasma membrane"/>
    <property type="evidence" value="ECO:0007669"/>
    <property type="project" value="TreeGrafter"/>
</dbReference>
<dbReference type="RefSeq" id="WP_169073901.1">
    <property type="nucleotide sequence ID" value="NZ_JABBXH010000001.1"/>
</dbReference>
<dbReference type="PROSITE" id="PS00198">
    <property type="entry name" value="4FE4S_FER_1"/>
    <property type="match status" value="1"/>
</dbReference>
<dbReference type="Pfam" id="PF12801">
    <property type="entry name" value="Fer4_5"/>
    <property type="match status" value="2"/>
</dbReference>
<dbReference type="InterPro" id="IPR011886">
    <property type="entry name" value="NapH_MauN"/>
</dbReference>
<evidence type="ECO:0000256" key="1">
    <source>
        <dbReference type="ARBA" id="ARBA00022448"/>
    </source>
</evidence>
<evidence type="ECO:0000256" key="8">
    <source>
        <dbReference type="SAM" id="Phobius"/>
    </source>
</evidence>
<evidence type="ECO:0000256" key="6">
    <source>
        <dbReference type="ARBA" id="ARBA00023004"/>
    </source>
</evidence>
<keyword evidence="1" id="KW-0813">Transport</keyword>
<keyword evidence="11" id="KW-1185">Reference proteome</keyword>
<accession>A0A7Y0LA22</accession>
<evidence type="ECO:0000313" key="11">
    <source>
        <dbReference type="Proteomes" id="UP000568664"/>
    </source>
</evidence>
<feature type="transmembrane region" description="Helical" evidence="8">
    <location>
        <begin position="67"/>
        <end position="95"/>
    </location>
</feature>
<dbReference type="NCBIfam" id="TIGR02163">
    <property type="entry name" value="napH"/>
    <property type="match status" value="1"/>
</dbReference>
<evidence type="ECO:0000256" key="4">
    <source>
        <dbReference type="ARBA" id="ARBA00022737"/>
    </source>
</evidence>
<evidence type="ECO:0000256" key="2">
    <source>
        <dbReference type="ARBA" id="ARBA00022485"/>
    </source>
</evidence>
<dbReference type="InterPro" id="IPR017900">
    <property type="entry name" value="4Fe4S_Fe_S_CS"/>
</dbReference>
<keyword evidence="7" id="KW-0411">Iron-sulfur</keyword>
<dbReference type="GO" id="GO:0051539">
    <property type="term" value="F:4 iron, 4 sulfur cluster binding"/>
    <property type="evidence" value="ECO:0007669"/>
    <property type="project" value="UniProtKB-KW"/>
</dbReference>
<dbReference type="Pfam" id="PF12838">
    <property type="entry name" value="Fer4_7"/>
    <property type="match status" value="1"/>
</dbReference>
<dbReference type="GO" id="GO:0046872">
    <property type="term" value="F:metal ion binding"/>
    <property type="evidence" value="ECO:0007669"/>
    <property type="project" value="UniProtKB-KW"/>
</dbReference>
<keyword evidence="8" id="KW-0812">Transmembrane</keyword>
<dbReference type="Gene3D" id="3.30.70.20">
    <property type="match status" value="1"/>
</dbReference>
<dbReference type="InterPro" id="IPR051684">
    <property type="entry name" value="Electron_Trans/Redox"/>
</dbReference>
<feature type="transmembrane region" description="Helical" evidence="8">
    <location>
        <begin position="163"/>
        <end position="184"/>
    </location>
</feature>
<reference evidence="10 11" key="1">
    <citation type="submission" date="2020-04" db="EMBL/GenBank/DDBJ databases">
        <title>Thalassotalea sp. M1531, isolated from the surface of marine red alga.</title>
        <authorList>
            <person name="Pang L."/>
            <person name="Lu D.-C."/>
        </authorList>
    </citation>
    <scope>NUCLEOTIDE SEQUENCE [LARGE SCALE GENOMIC DNA]</scope>
    <source>
        <strain evidence="10 11">M1531</strain>
    </source>
</reference>
<feature type="domain" description="4Fe-4S ferredoxin-type" evidence="9">
    <location>
        <begin position="214"/>
        <end position="244"/>
    </location>
</feature>
<keyword evidence="2" id="KW-0004">4Fe-4S</keyword>
<evidence type="ECO:0000256" key="3">
    <source>
        <dbReference type="ARBA" id="ARBA00022723"/>
    </source>
</evidence>
<feature type="domain" description="4Fe-4S ferredoxin-type" evidence="9">
    <location>
        <begin position="250"/>
        <end position="279"/>
    </location>
</feature>
<comment type="caution">
    <text evidence="10">The sequence shown here is derived from an EMBL/GenBank/DDBJ whole genome shotgun (WGS) entry which is preliminary data.</text>
</comment>
<name>A0A7Y0LA22_9GAMM</name>